<evidence type="ECO:0000313" key="1">
    <source>
        <dbReference type="EnsemblPlants" id="PGSC0003DMT400092621"/>
    </source>
</evidence>
<dbReference type="AlphaFoldDB" id="M1DQ70"/>
<name>M1DQ70_SOLTU</name>
<proteinExistence type="predicted"/>
<dbReference type="EnsemblPlants" id="PGSC0003DMT400092621">
    <property type="protein sequence ID" value="PGSC0003DMT400092621"/>
    <property type="gene ID" value="PGSC0003DMG400042192"/>
</dbReference>
<evidence type="ECO:0000313" key="2">
    <source>
        <dbReference type="Proteomes" id="UP000011115"/>
    </source>
</evidence>
<dbReference type="InParanoid" id="M1DQ70"/>
<accession>M1DQ70</accession>
<protein>
    <submittedName>
        <fullName evidence="1">Uncharacterized protein</fullName>
    </submittedName>
</protein>
<dbReference type="PaxDb" id="4113-PGSC0003DMT400092621"/>
<sequence>MHSKRKVMHSKRKDSCIARKEIRSLQEKIHALQEKIHASWEKDSCITEDQLLARPVPICCTLKVGGVFSADILGSSTSKPPTLDDYPNLTMTQIVELDPILNVTTTSVLQSRNRNPDKYDISPYIRLSKGESSVRRGSIFSRIKHPFESHNRFEVAVELIDEFNKWVFKDVSSRSGRYMCK</sequence>
<organism evidence="1 2">
    <name type="scientific">Solanum tuberosum</name>
    <name type="common">Potato</name>
    <dbReference type="NCBI Taxonomy" id="4113"/>
    <lineage>
        <taxon>Eukaryota</taxon>
        <taxon>Viridiplantae</taxon>
        <taxon>Streptophyta</taxon>
        <taxon>Embryophyta</taxon>
        <taxon>Tracheophyta</taxon>
        <taxon>Spermatophyta</taxon>
        <taxon>Magnoliopsida</taxon>
        <taxon>eudicotyledons</taxon>
        <taxon>Gunneridae</taxon>
        <taxon>Pentapetalae</taxon>
        <taxon>asterids</taxon>
        <taxon>lamiids</taxon>
        <taxon>Solanales</taxon>
        <taxon>Solanaceae</taxon>
        <taxon>Solanoideae</taxon>
        <taxon>Solaneae</taxon>
        <taxon>Solanum</taxon>
    </lineage>
</organism>
<reference evidence="2" key="1">
    <citation type="journal article" date="2011" name="Nature">
        <title>Genome sequence and analysis of the tuber crop potato.</title>
        <authorList>
            <consortium name="The Potato Genome Sequencing Consortium"/>
        </authorList>
    </citation>
    <scope>NUCLEOTIDE SEQUENCE [LARGE SCALE GENOMIC DNA]</scope>
    <source>
        <strain evidence="2">cv. DM1-3 516 R44</strain>
    </source>
</reference>
<dbReference type="Proteomes" id="UP000011115">
    <property type="component" value="Unassembled WGS sequence"/>
</dbReference>
<keyword evidence="2" id="KW-1185">Reference proteome</keyword>
<dbReference type="HOGENOM" id="CLU_1491583_0_0_1"/>
<reference evidence="1" key="2">
    <citation type="submission" date="2015-06" db="UniProtKB">
        <authorList>
            <consortium name="EnsemblPlants"/>
        </authorList>
    </citation>
    <scope>IDENTIFICATION</scope>
    <source>
        <strain evidence="1">DM1-3 516 R44</strain>
    </source>
</reference>
<dbReference type="Gramene" id="PGSC0003DMT400092621">
    <property type="protein sequence ID" value="PGSC0003DMT400092621"/>
    <property type="gene ID" value="PGSC0003DMG400042192"/>
</dbReference>